<dbReference type="EMBL" id="JAHDYS010000004">
    <property type="protein sequence ID" value="MBT1071290.1"/>
    <property type="molecule type" value="Genomic_DNA"/>
</dbReference>
<dbReference type="InterPro" id="IPR018758">
    <property type="entry name" value="FtrD-like"/>
</dbReference>
<protein>
    <submittedName>
        <fullName evidence="2">DUF2318 domain-containing protein</fullName>
    </submittedName>
</protein>
<sequence length="153" mass="16415">MARNTQKFGIAAGVVALVLVSIISVFAFSLGKYEKVKPTGNVVSLPVAQVNDGKAHFYKFTDSGKEIAFFAVKAADGTIKTAFDACDACYRDKKGYEQQGDKLNCKNCNQKFAINRLGPNATGGCNPGYLPNQISGTTVTINVSDLKNGARYF</sequence>
<dbReference type="RefSeq" id="WP_214297002.1">
    <property type="nucleotide sequence ID" value="NZ_JAHDYS010000004.1"/>
</dbReference>
<feature type="domain" description="Membrane iron-sulfur containing protein FtrD-like" evidence="1">
    <location>
        <begin position="50"/>
        <end position="153"/>
    </location>
</feature>
<keyword evidence="3" id="KW-1185">Reference proteome</keyword>
<evidence type="ECO:0000259" key="1">
    <source>
        <dbReference type="Pfam" id="PF10080"/>
    </source>
</evidence>
<accession>A0ABS5U6J3</accession>
<evidence type="ECO:0000313" key="2">
    <source>
        <dbReference type="EMBL" id="MBT1071290.1"/>
    </source>
</evidence>
<dbReference type="Pfam" id="PF10080">
    <property type="entry name" value="FtrD-like"/>
    <property type="match status" value="1"/>
</dbReference>
<dbReference type="Proteomes" id="UP000784128">
    <property type="component" value="Unassembled WGS sequence"/>
</dbReference>
<name>A0ABS5U6J3_9BACT</name>
<comment type="caution">
    <text evidence="2">The sequence shown here is derived from an EMBL/GenBank/DDBJ whole genome shotgun (WGS) entry which is preliminary data.</text>
</comment>
<proteinExistence type="predicted"/>
<organism evidence="2 3">
    <name type="scientific">Pelotalea chapellei</name>
    <dbReference type="NCBI Taxonomy" id="44671"/>
    <lineage>
        <taxon>Bacteria</taxon>
        <taxon>Pseudomonadati</taxon>
        <taxon>Thermodesulfobacteriota</taxon>
        <taxon>Desulfuromonadia</taxon>
        <taxon>Geobacterales</taxon>
        <taxon>Geobacteraceae</taxon>
        <taxon>Pelotalea</taxon>
    </lineage>
</organism>
<gene>
    <name evidence="2" type="ORF">KJB30_05830</name>
</gene>
<reference evidence="2 3" key="1">
    <citation type="submission" date="2021-05" db="EMBL/GenBank/DDBJ databases">
        <title>The draft genome of Geobacter chapellei DSM 13688.</title>
        <authorList>
            <person name="Xu Z."/>
            <person name="Masuda Y."/>
            <person name="Itoh H."/>
            <person name="Senoo K."/>
        </authorList>
    </citation>
    <scope>NUCLEOTIDE SEQUENCE [LARGE SCALE GENOMIC DNA]</scope>
    <source>
        <strain evidence="2 3">DSM 13688</strain>
    </source>
</reference>
<evidence type="ECO:0000313" key="3">
    <source>
        <dbReference type="Proteomes" id="UP000784128"/>
    </source>
</evidence>